<sequence>GRPPCRDHHGRQRALGRAARAARPRGPPPGRPGAQADRPRRGRARPARAHGLRVLDRELEPSSGRGRGADGDVRRPDRVRDPRAPRRGRAHALRGAARGDLRRADRAHGRSRVPYRRQRADDPVRGLQLRRTGRDPRRRRALHRRRRARLPPLPLRPGDGRPGAADPHQRRAAALELPAVAERVLGARVLGRPVAGLRPRRAGGRARGVRRPPAALGGAL</sequence>
<accession>A0A6J4RW08</accession>
<evidence type="ECO:0000313" key="2">
    <source>
        <dbReference type="EMBL" id="CAA9478995.1"/>
    </source>
</evidence>
<organism evidence="2">
    <name type="scientific">uncultured Solirubrobacterales bacterium</name>
    <dbReference type="NCBI Taxonomy" id="768556"/>
    <lineage>
        <taxon>Bacteria</taxon>
        <taxon>Bacillati</taxon>
        <taxon>Actinomycetota</taxon>
        <taxon>Thermoleophilia</taxon>
        <taxon>Solirubrobacterales</taxon>
        <taxon>environmental samples</taxon>
    </lineage>
</organism>
<feature type="non-terminal residue" evidence="2">
    <location>
        <position position="1"/>
    </location>
</feature>
<proteinExistence type="predicted"/>
<protein>
    <submittedName>
        <fullName evidence="2">Undecaprenyl diphosphate synthase</fullName>
        <ecNumber evidence="2">2.5.1.31</ecNumber>
    </submittedName>
</protein>
<feature type="non-terminal residue" evidence="2">
    <location>
        <position position="220"/>
    </location>
</feature>
<dbReference type="AlphaFoldDB" id="A0A6J4RW08"/>
<dbReference type="EC" id="2.5.1.31" evidence="2"/>
<feature type="compositionally biased region" description="Basic residues" evidence="1">
    <location>
        <begin position="199"/>
        <end position="210"/>
    </location>
</feature>
<keyword evidence="2" id="KW-0808">Transferase</keyword>
<reference evidence="2" key="1">
    <citation type="submission" date="2020-02" db="EMBL/GenBank/DDBJ databases">
        <authorList>
            <person name="Meier V. D."/>
        </authorList>
    </citation>
    <scope>NUCLEOTIDE SEQUENCE</scope>
    <source>
        <strain evidence="2">AVDCRST_MAG45</strain>
    </source>
</reference>
<feature type="compositionally biased region" description="Basic residues" evidence="1">
    <location>
        <begin position="136"/>
        <end position="149"/>
    </location>
</feature>
<feature type="compositionally biased region" description="Basic and acidic residues" evidence="1">
    <location>
        <begin position="97"/>
        <end position="108"/>
    </location>
</feature>
<name>A0A6J4RW08_9ACTN</name>
<feature type="compositionally biased region" description="Basic residues" evidence="1">
    <location>
        <begin position="40"/>
        <end position="51"/>
    </location>
</feature>
<feature type="compositionally biased region" description="Low complexity" evidence="1">
    <location>
        <begin position="211"/>
        <end position="220"/>
    </location>
</feature>
<feature type="region of interest" description="Disordered" evidence="1">
    <location>
        <begin position="1"/>
        <end position="166"/>
    </location>
</feature>
<evidence type="ECO:0000256" key="1">
    <source>
        <dbReference type="SAM" id="MobiDB-lite"/>
    </source>
</evidence>
<dbReference type="EMBL" id="CADCVU010000002">
    <property type="protein sequence ID" value="CAA9478995.1"/>
    <property type="molecule type" value="Genomic_DNA"/>
</dbReference>
<gene>
    <name evidence="2" type="ORF">AVDCRST_MAG45-34</name>
</gene>
<feature type="compositionally biased region" description="Basic and acidic residues" evidence="1">
    <location>
        <begin position="67"/>
        <end position="84"/>
    </location>
</feature>
<dbReference type="GO" id="GO:0008834">
    <property type="term" value="F:ditrans,polycis-undecaprenyl-diphosphate synthase [(2E,6E)-farnesyl-diphosphate specific] activity"/>
    <property type="evidence" value="ECO:0007669"/>
    <property type="project" value="UniProtKB-EC"/>
</dbReference>
<feature type="region of interest" description="Disordered" evidence="1">
    <location>
        <begin position="199"/>
        <end position="220"/>
    </location>
</feature>